<dbReference type="Proteomes" id="UP000835052">
    <property type="component" value="Unassembled WGS sequence"/>
</dbReference>
<keyword evidence="8" id="KW-1185">Reference proteome</keyword>
<keyword evidence="5 6" id="KW-0472">Membrane</keyword>
<feature type="transmembrane region" description="Helical" evidence="6">
    <location>
        <begin position="60"/>
        <end position="82"/>
    </location>
</feature>
<proteinExistence type="inferred from homology"/>
<dbReference type="EMBL" id="CAJGYM010000049">
    <property type="protein sequence ID" value="CAD6194925.1"/>
    <property type="molecule type" value="Genomic_DNA"/>
</dbReference>
<dbReference type="PANTHER" id="PTHR23128">
    <property type="entry name" value="SERPENTINE RECEPTOR, CLASS E (EPSILON)-RELATED"/>
    <property type="match status" value="1"/>
</dbReference>
<dbReference type="Pfam" id="PF03125">
    <property type="entry name" value="Sre"/>
    <property type="match status" value="1"/>
</dbReference>
<sequence>MDKDHRSYTYSLAKRYQARENLRCLKLMSYLVATVVATIVVNGILTSIVKNNYVSANGGFVLMAISEALLNLNALWITLVTIMSMPAWRSAFLQSVPLLKKLGSIKKPNKIHDKKKQETDQYFEQLKKSW</sequence>
<gene>
    <name evidence="7" type="ORF">CAUJ_LOCUS10844</name>
</gene>
<dbReference type="AlphaFoldDB" id="A0A8S1HI47"/>
<organism evidence="7 8">
    <name type="scientific">Caenorhabditis auriculariae</name>
    <dbReference type="NCBI Taxonomy" id="2777116"/>
    <lineage>
        <taxon>Eukaryota</taxon>
        <taxon>Metazoa</taxon>
        <taxon>Ecdysozoa</taxon>
        <taxon>Nematoda</taxon>
        <taxon>Chromadorea</taxon>
        <taxon>Rhabditida</taxon>
        <taxon>Rhabditina</taxon>
        <taxon>Rhabditomorpha</taxon>
        <taxon>Rhabditoidea</taxon>
        <taxon>Rhabditidae</taxon>
        <taxon>Peloderinae</taxon>
        <taxon>Caenorhabditis</taxon>
    </lineage>
</organism>
<dbReference type="GO" id="GO:0007606">
    <property type="term" value="P:sensory perception of chemical stimulus"/>
    <property type="evidence" value="ECO:0007669"/>
    <property type="project" value="InterPro"/>
</dbReference>
<evidence type="ECO:0000256" key="4">
    <source>
        <dbReference type="ARBA" id="ARBA00022989"/>
    </source>
</evidence>
<reference evidence="7" key="1">
    <citation type="submission" date="2020-10" db="EMBL/GenBank/DDBJ databases">
        <authorList>
            <person name="Kikuchi T."/>
        </authorList>
    </citation>
    <scope>NUCLEOTIDE SEQUENCE</scope>
    <source>
        <strain evidence="7">NKZ352</strain>
    </source>
</reference>
<dbReference type="PANTHER" id="PTHR23128:SF132">
    <property type="entry name" value="SERPENTINE RECEPTOR, CLASS E (EPSILON)-RELATED"/>
    <property type="match status" value="1"/>
</dbReference>
<dbReference type="OrthoDB" id="5832606at2759"/>
<name>A0A8S1HI47_9PELO</name>
<dbReference type="GO" id="GO:0016020">
    <property type="term" value="C:membrane"/>
    <property type="evidence" value="ECO:0007669"/>
    <property type="project" value="UniProtKB-SubCell"/>
</dbReference>
<comment type="caution">
    <text evidence="7">The sequence shown here is derived from an EMBL/GenBank/DDBJ whole genome shotgun (WGS) entry which is preliminary data.</text>
</comment>
<accession>A0A8S1HI47</accession>
<evidence type="ECO:0000256" key="3">
    <source>
        <dbReference type="ARBA" id="ARBA00022692"/>
    </source>
</evidence>
<comment type="subcellular location">
    <subcellularLocation>
        <location evidence="1">Membrane</location>
        <topology evidence="1">Multi-pass membrane protein</topology>
    </subcellularLocation>
</comment>
<protein>
    <submittedName>
        <fullName evidence="7">Uncharacterized protein</fullName>
    </submittedName>
</protein>
<comment type="similarity">
    <text evidence="2">Belongs to the nematode receptor-like protein sre family.</text>
</comment>
<evidence type="ECO:0000256" key="5">
    <source>
        <dbReference type="ARBA" id="ARBA00023136"/>
    </source>
</evidence>
<evidence type="ECO:0000313" key="7">
    <source>
        <dbReference type="EMBL" id="CAD6194925.1"/>
    </source>
</evidence>
<evidence type="ECO:0000313" key="8">
    <source>
        <dbReference type="Proteomes" id="UP000835052"/>
    </source>
</evidence>
<evidence type="ECO:0000256" key="1">
    <source>
        <dbReference type="ARBA" id="ARBA00004141"/>
    </source>
</evidence>
<keyword evidence="3 6" id="KW-0812">Transmembrane</keyword>
<dbReference type="InterPro" id="IPR004151">
    <property type="entry name" value="7TM_GPCR_serpentine_rcpt_Sre"/>
</dbReference>
<evidence type="ECO:0000256" key="6">
    <source>
        <dbReference type="SAM" id="Phobius"/>
    </source>
</evidence>
<feature type="transmembrane region" description="Helical" evidence="6">
    <location>
        <begin position="27"/>
        <end position="48"/>
    </location>
</feature>
<evidence type="ECO:0000256" key="2">
    <source>
        <dbReference type="ARBA" id="ARBA00006803"/>
    </source>
</evidence>
<keyword evidence="4 6" id="KW-1133">Transmembrane helix</keyword>